<gene>
    <name evidence="8" type="ORF">MNBD_GAMMA06-573</name>
</gene>
<feature type="transmembrane region" description="Helical" evidence="6">
    <location>
        <begin position="61"/>
        <end position="78"/>
    </location>
</feature>
<dbReference type="NCBIfam" id="TIGR03025">
    <property type="entry name" value="EPS_sugtrans"/>
    <property type="match status" value="1"/>
</dbReference>
<sequence length="473" mass="54181">MSTVKFFRHATKLSRYYVPTEFVVVAFIEFLVLIFSLYLALELRFWDEGWRTDFGGFMLKALVYAFVMQLSLLAFGVYQRQTGRFINMLVLRILSGLLLGLIPLGVSFYFFPSFFLDRGVLLLTVFLSFLFISIVRLFFRKVVKERTMWTRVLVLGAGEKASLICEAFDRGEIHGLNIVSYIPLPGDKDISDRNAIQSLEKPLIDYVEDLDIDEIVIAVDDRRSRGFPTKDLIDCKMSGVNVLDLVTFFERRAGKIRLDMLSPSWLYLSEGFHISSFRRIGKRVFDILVVLMLLPIALPFAMMAALAIFVESAGRGGVLYSQIRVKQDDLPFKIYKFRSMVTNAEKNGVAQWASKNDSRITWVGGFIRKCRLDELPQLYNVLNGDMSFVGPRPERPEFVDKLTKSVPYYGERHRVKPGLTGWAQVCYSYGDTVGDSIEKLQYDLYYVKNYSMLLDMLILLQTAEVVMLGKGAQ</sequence>
<dbReference type="Pfam" id="PF02397">
    <property type="entry name" value="Bac_transf"/>
    <property type="match status" value="1"/>
</dbReference>
<evidence type="ECO:0000313" key="8">
    <source>
        <dbReference type="EMBL" id="VAW54748.1"/>
    </source>
</evidence>
<organism evidence="8">
    <name type="scientific">hydrothermal vent metagenome</name>
    <dbReference type="NCBI Taxonomy" id="652676"/>
    <lineage>
        <taxon>unclassified sequences</taxon>
        <taxon>metagenomes</taxon>
        <taxon>ecological metagenomes</taxon>
    </lineage>
</organism>
<dbReference type="GO" id="GO:0089702">
    <property type="term" value="F:undecaprenyl-phosphate glucose phosphotransferase activity"/>
    <property type="evidence" value="ECO:0007669"/>
    <property type="project" value="TreeGrafter"/>
</dbReference>
<evidence type="ECO:0000256" key="4">
    <source>
        <dbReference type="ARBA" id="ARBA00022989"/>
    </source>
</evidence>
<feature type="transmembrane region" description="Helical" evidence="6">
    <location>
        <begin position="21"/>
        <end position="41"/>
    </location>
</feature>
<evidence type="ECO:0000256" key="2">
    <source>
        <dbReference type="ARBA" id="ARBA00022679"/>
    </source>
</evidence>
<evidence type="ECO:0000256" key="6">
    <source>
        <dbReference type="SAM" id="Phobius"/>
    </source>
</evidence>
<keyword evidence="2" id="KW-0808">Transferase</keyword>
<name>A0A3B0WFG7_9ZZZZ</name>
<dbReference type="GO" id="GO:0016020">
    <property type="term" value="C:membrane"/>
    <property type="evidence" value="ECO:0007669"/>
    <property type="project" value="UniProtKB-SubCell"/>
</dbReference>
<dbReference type="NCBIfam" id="TIGR03013">
    <property type="entry name" value="EpsB_2"/>
    <property type="match status" value="1"/>
</dbReference>
<keyword evidence="4 6" id="KW-1133">Transmembrane helix</keyword>
<keyword evidence="5 6" id="KW-0472">Membrane</keyword>
<evidence type="ECO:0000256" key="1">
    <source>
        <dbReference type="ARBA" id="ARBA00004141"/>
    </source>
</evidence>
<dbReference type="PANTHER" id="PTHR30576:SF21">
    <property type="entry name" value="UDP-GLUCOSE:UNDECAPRENYL-PHOSPHATE GLUCOSE-1-PHOSPHATE TRANSFERASE"/>
    <property type="match status" value="1"/>
</dbReference>
<feature type="transmembrane region" description="Helical" evidence="6">
    <location>
        <begin position="284"/>
        <end position="310"/>
    </location>
</feature>
<dbReference type="InterPro" id="IPR017464">
    <property type="entry name" value="Sugar_tfrase_EpsB_2"/>
</dbReference>
<reference evidence="8" key="1">
    <citation type="submission" date="2018-06" db="EMBL/GenBank/DDBJ databases">
        <authorList>
            <person name="Zhirakovskaya E."/>
        </authorList>
    </citation>
    <scope>NUCLEOTIDE SEQUENCE</scope>
</reference>
<dbReference type="Pfam" id="PF13727">
    <property type="entry name" value="CoA_binding_3"/>
    <property type="match status" value="1"/>
</dbReference>
<evidence type="ECO:0000259" key="7">
    <source>
        <dbReference type="Pfam" id="PF02397"/>
    </source>
</evidence>
<evidence type="ECO:0000256" key="3">
    <source>
        <dbReference type="ARBA" id="ARBA00022692"/>
    </source>
</evidence>
<dbReference type="GO" id="GO:0009242">
    <property type="term" value="P:colanic acid biosynthetic process"/>
    <property type="evidence" value="ECO:0007669"/>
    <property type="project" value="TreeGrafter"/>
</dbReference>
<feature type="domain" description="Bacterial sugar transferase" evidence="7">
    <location>
        <begin position="282"/>
        <end position="467"/>
    </location>
</feature>
<keyword evidence="3 6" id="KW-0812">Transmembrane</keyword>
<dbReference type="EMBL" id="UOFD01000079">
    <property type="protein sequence ID" value="VAW54748.1"/>
    <property type="molecule type" value="Genomic_DNA"/>
</dbReference>
<protein>
    <recommendedName>
        <fullName evidence="7">Bacterial sugar transferase domain-containing protein</fullName>
    </recommendedName>
</protein>
<comment type="subcellular location">
    <subcellularLocation>
        <location evidence="1">Membrane</location>
        <topology evidence="1">Multi-pass membrane protein</topology>
    </subcellularLocation>
</comment>
<proteinExistence type="predicted"/>
<dbReference type="AlphaFoldDB" id="A0A3B0WFG7"/>
<dbReference type="PANTHER" id="PTHR30576">
    <property type="entry name" value="COLANIC BIOSYNTHESIS UDP-GLUCOSE LIPID CARRIER TRANSFERASE"/>
    <property type="match status" value="1"/>
</dbReference>
<feature type="transmembrane region" description="Helical" evidence="6">
    <location>
        <begin position="90"/>
        <end position="112"/>
    </location>
</feature>
<feature type="transmembrane region" description="Helical" evidence="6">
    <location>
        <begin position="118"/>
        <end position="139"/>
    </location>
</feature>
<accession>A0A3B0WFG7</accession>
<dbReference type="InterPro" id="IPR017475">
    <property type="entry name" value="EPS_sugar_tfrase"/>
</dbReference>
<evidence type="ECO:0000256" key="5">
    <source>
        <dbReference type="ARBA" id="ARBA00023136"/>
    </source>
</evidence>
<dbReference type="InterPro" id="IPR003362">
    <property type="entry name" value="Bact_transf"/>
</dbReference>